<dbReference type="SUPFAM" id="SSF55931">
    <property type="entry name" value="Glutamine synthetase/guanido kinase"/>
    <property type="match status" value="1"/>
</dbReference>
<dbReference type="GO" id="GO:0005524">
    <property type="term" value="F:ATP binding"/>
    <property type="evidence" value="ECO:0007669"/>
    <property type="project" value="UniProtKB-UniRule"/>
</dbReference>
<evidence type="ECO:0000313" key="16">
    <source>
        <dbReference type="Proteomes" id="UP000887561"/>
    </source>
</evidence>
<feature type="binding site" evidence="10">
    <location>
        <begin position="624"/>
        <end position="628"/>
    </location>
    <ligand>
        <name>ATP</name>
        <dbReference type="ChEBI" id="CHEBI:30616"/>
    </ligand>
</feature>
<protein>
    <recommendedName>
        <fullName evidence="3">arginine kinase</fullName>
        <ecNumber evidence="3">2.7.3.3</ecNumber>
    </recommendedName>
</protein>
<dbReference type="GO" id="GO:0004531">
    <property type="term" value="F:deoxyribonuclease II activity"/>
    <property type="evidence" value="ECO:0007669"/>
    <property type="project" value="InterPro"/>
</dbReference>
<proteinExistence type="inferred from homology"/>
<evidence type="ECO:0000256" key="2">
    <source>
        <dbReference type="ARBA" id="ARBA00007527"/>
    </source>
</evidence>
<keyword evidence="13" id="KW-0812">Transmembrane</keyword>
<evidence type="ECO:0000256" key="10">
    <source>
        <dbReference type="PROSITE-ProRule" id="PRU00843"/>
    </source>
</evidence>
<feature type="compositionally biased region" description="Basic and acidic residues" evidence="12">
    <location>
        <begin position="98"/>
        <end position="119"/>
    </location>
</feature>
<keyword evidence="8 10" id="KW-0067">ATP-binding</keyword>
<dbReference type="InterPro" id="IPR014746">
    <property type="entry name" value="Gln_synth/guanido_kin_cat_dom"/>
</dbReference>
<dbReference type="FunFam" id="1.10.135.10:FF:000003">
    <property type="entry name" value="Three-domain arginine kinase"/>
    <property type="match status" value="1"/>
</dbReference>
<keyword evidence="6 10" id="KW-0418">Kinase</keyword>
<keyword evidence="13" id="KW-0472">Membrane</keyword>
<dbReference type="PANTHER" id="PTHR11547">
    <property type="entry name" value="ARGININE OR CREATINE KINASE"/>
    <property type="match status" value="1"/>
</dbReference>
<feature type="domain" description="Phosphagen kinase C-terminal" evidence="15">
    <location>
        <begin position="621"/>
        <end position="708"/>
    </location>
</feature>
<dbReference type="InterPro" id="IPR004947">
    <property type="entry name" value="DNase_II"/>
</dbReference>
<comment type="similarity">
    <text evidence="1 9">Belongs to the ATP:guanido phosphotransferase family.</text>
</comment>
<evidence type="ECO:0000256" key="3">
    <source>
        <dbReference type="ARBA" id="ARBA00012230"/>
    </source>
</evidence>
<organism evidence="16 17">
    <name type="scientific">Meloidogyne javanica</name>
    <name type="common">Root-knot nematode worm</name>
    <dbReference type="NCBI Taxonomy" id="6303"/>
    <lineage>
        <taxon>Eukaryota</taxon>
        <taxon>Metazoa</taxon>
        <taxon>Ecdysozoa</taxon>
        <taxon>Nematoda</taxon>
        <taxon>Chromadorea</taxon>
        <taxon>Rhabditida</taxon>
        <taxon>Tylenchina</taxon>
        <taxon>Tylenchomorpha</taxon>
        <taxon>Tylenchoidea</taxon>
        <taxon>Meloidogynidae</taxon>
        <taxon>Meloidogyninae</taxon>
        <taxon>Meloidogyne</taxon>
        <taxon>Meloidogyne incognita group</taxon>
    </lineage>
</organism>
<dbReference type="GO" id="GO:0004054">
    <property type="term" value="F:arginine kinase activity"/>
    <property type="evidence" value="ECO:0007669"/>
    <property type="project" value="UniProtKB-EC"/>
</dbReference>
<dbReference type="PROSITE" id="PS51509">
    <property type="entry name" value="PHOSPHAGEN_KINASE_N"/>
    <property type="match status" value="1"/>
</dbReference>
<evidence type="ECO:0000256" key="8">
    <source>
        <dbReference type="ARBA" id="ARBA00022840"/>
    </source>
</evidence>
<dbReference type="AlphaFoldDB" id="A0A915LRS2"/>
<dbReference type="PROSITE" id="PS51257">
    <property type="entry name" value="PROKAR_LIPOPROTEIN"/>
    <property type="match status" value="1"/>
</dbReference>
<dbReference type="InterPro" id="IPR000749">
    <property type="entry name" value="ATP-guanido_PTrfase"/>
</dbReference>
<feature type="coiled-coil region" evidence="11">
    <location>
        <begin position="310"/>
        <end position="464"/>
    </location>
</feature>
<dbReference type="WBParaSite" id="scaffold15095_cov189.g17749">
    <property type="protein sequence ID" value="scaffold15095_cov189.g17749"/>
    <property type="gene ID" value="scaffold15095_cov189.g17749"/>
</dbReference>
<keyword evidence="16" id="KW-1185">Reference proteome</keyword>
<dbReference type="Gene3D" id="3.30.590.10">
    <property type="entry name" value="Glutamine synthetase/guanido kinase, catalytic domain"/>
    <property type="match status" value="1"/>
</dbReference>
<dbReference type="PANTHER" id="PTHR11547:SF38">
    <property type="entry name" value="ARGININE KINASE 1-RELATED"/>
    <property type="match status" value="1"/>
</dbReference>
<feature type="transmembrane region" description="Helical" evidence="13">
    <location>
        <begin position="721"/>
        <end position="743"/>
    </location>
</feature>
<dbReference type="SUPFAM" id="SSF48034">
    <property type="entry name" value="Guanido kinase N-terminal domain"/>
    <property type="match status" value="1"/>
</dbReference>
<dbReference type="GO" id="GO:0046314">
    <property type="term" value="P:phosphocreatine biosynthetic process"/>
    <property type="evidence" value="ECO:0007669"/>
    <property type="project" value="InterPro"/>
</dbReference>
<reference evidence="17" key="1">
    <citation type="submission" date="2022-11" db="UniProtKB">
        <authorList>
            <consortium name="WormBaseParasite"/>
        </authorList>
    </citation>
    <scope>IDENTIFICATION</scope>
</reference>
<keyword evidence="13" id="KW-1133">Transmembrane helix</keyword>
<evidence type="ECO:0000256" key="1">
    <source>
        <dbReference type="ARBA" id="ARBA00006798"/>
    </source>
</evidence>
<name>A0A915LRS2_MELJA</name>
<dbReference type="InterPro" id="IPR022413">
    <property type="entry name" value="ATP-guanido_PTrfase_N"/>
</dbReference>
<evidence type="ECO:0000256" key="6">
    <source>
        <dbReference type="ARBA" id="ARBA00022777"/>
    </source>
</evidence>
<feature type="compositionally biased region" description="Polar residues" evidence="12">
    <location>
        <begin position="162"/>
        <end position="177"/>
    </location>
</feature>
<evidence type="ECO:0000256" key="12">
    <source>
        <dbReference type="SAM" id="MobiDB-lite"/>
    </source>
</evidence>
<feature type="region of interest" description="Disordered" evidence="12">
    <location>
        <begin position="162"/>
        <end position="181"/>
    </location>
</feature>
<feature type="domain" description="Phosphagen kinase N-terminal" evidence="14">
    <location>
        <begin position="508"/>
        <end position="591"/>
    </location>
</feature>
<dbReference type="Gene3D" id="1.10.135.10">
    <property type="entry name" value="ATP:guanido phosphotransferase, N-terminal domain"/>
    <property type="match status" value="1"/>
</dbReference>
<sequence length="841" mass="94661">MKSNSFSFFSIFTGASTYSCKSPTGADVDWFVAYKLPISISNGTSFLYADSKNGQDWTLSKANIEDETSAIGRTILQIFEAKKAKTDLIALYNDENPNDGKTDSGRAHMKKSETYRSSDTESNAAENAEFDQLDEMSRDKNAAPTEDFLEQIGNKSLRRLSNAQQLDEGRASSSNAAPTEDFLEQIGNKSLRRLSNASLESGNESLLNAQAVPNSIRLSASPLNDISSDTESNAAENAEFDQLDEMPRDKLNAIFQRFQAHNASNVQRVTAAWKGRFDRQEEEWNRRISECEEKATIAIATSKADMHSALQQKDQELENWISKFHALEKKDTEENTQLKEKLSSLEEAILTLEQEKANMVQKLSQAKQEGVKLVKESEERKYNDALAVELKKRDEEWGARLKEMEDQMQLSVEENDMQRKTSHADHERITSSLRERIVELEKNNASVLLKLHEYEEELDAKTEELCRLAKTKTNDKEVVINESTGAHTNSIESSWRHAKESFSSHGRKKEHVPGNLARSEIENIEAGYKKLQEAPECRSLLKKTKLGANLLDVIQSGVANLDSAIGVYAPDAESYTLFKPLFDPIIQDYHNGFGPDQKQPQPDFGEGKTQLLPDLDPEGKIIISTRVQCGRSLQGYPFNPYLTKENYTEIQDKVKGVFDQLKSDAELGGTYYPLEGMTKEVQTQSIKNHFLFKKGDRFLQAANACRYAFVRNFFLMKSNRFIISSFFLFGFCLLLSFSFFSIFTGASTYSCKSPTGADVDWFVAYKLPNSISNGTSFLYADSKNGQDWTLSKANIEDETSAIGRTILQIFEAKKAKTDLIALYNDENPNDGKTDSGRAHMK</sequence>
<evidence type="ECO:0000259" key="14">
    <source>
        <dbReference type="PROSITE" id="PS51509"/>
    </source>
</evidence>
<evidence type="ECO:0000256" key="13">
    <source>
        <dbReference type="SAM" id="Phobius"/>
    </source>
</evidence>
<keyword evidence="5 10" id="KW-0547">Nucleotide-binding</keyword>
<evidence type="ECO:0000313" key="17">
    <source>
        <dbReference type="WBParaSite" id="scaffold15095_cov189.g17749"/>
    </source>
</evidence>
<evidence type="ECO:0000256" key="5">
    <source>
        <dbReference type="ARBA" id="ARBA00022741"/>
    </source>
</evidence>
<dbReference type="Pfam" id="PF02807">
    <property type="entry name" value="ATP-gua_PtransN"/>
    <property type="match status" value="1"/>
</dbReference>
<dbReference type="InterPro" id="IPR036802">
    <property type="entry name" value="ATP-guanido_PTrfase_N_sf"/>
</dbReference>
<evidence type="ECO:0000256" key="7">
    <source>
        <dbReference type="ARBA" id="ARBA00022801"/>
    </source>
</evidence>
<feature type="region of interest" description="Disordered" evidence="12">
    <location>
        <begin position="94"/>
        <end position="138"/>
    </location>
</feature>
<dbReference type="PROSITE" id="PS51510">
    <property type="entry name" value="PHOSPHAGEN_KINASE_C"/>
    <property type="match status" value="1"/>
</dbReference>
<dbReference type="GO" id="GO:0004111">
    <property type="term" value="F:creatine kinase activity"/>
    <property type="evidence" value="ECO:0007669"/>
    <property type="project" value="InterPro"/>
</dbReference>
<evidence type="ECO:0000256" key="9">
    <source>
        <dbReference type="PROSITE-ProRule" id="PRU00842"/>
    </source>
</evidence>
<evidence type="ECO:0000256" key="11">
    <source>
        <dbReference type="SAM" id="Coils"/>
    </source>
</evidence>
<evidence type="ECO:0000259" key="15">
    <source>
        <dbReference type="PROSITE" id="PS51510"/>
    </source>
</evidence>
<keyword evidence="11" id="KW-0175">Coiled coil</keyword>
<accession>A0A915LRS2</accession>
<dbReference type="EC" id="2.7.3.3" evidence="3"/>
<dbReference type="InterPro" id="IPR022414">
    <property type="entry name" value="ATP-guanido_PTrfase_cat"/>
</dbReference>
<dbReference type="Proteomes" id="UP000887561">
    <property type="component" value="Unplaced"/>
</dbReference>
<feature type="binding site" evidence="10">
    <location>
        <position position="689"/>
    </location>
    <ligand>
        <name>ATP</name>
        <dbReference type="ChEBI" id="CHEBI:30616"/>
    </ligand>
</feature>
<keyword evidence="7" id="KW-0378">Hydrolase</keyword>
<comment type="similarity">
    <text evidence="2">Belongs to the DNase II family.</text>
</comment>
<evidence type="ECO:0000256" key="4">
    <source>
        <dbReference type="ARBA" id="ARBA00022679"/>
    </source>
</evidence>
<keyword evidence="4 10" id="KW-0808">Transferase</keyword>
<dbReference type="GO" id="GO:0005615">
    <property type="term" value="C:extracellular space"/>
    <property type="evidence" value="ECO:0007669"/>
    <property type="project" value="TreeGrafter"/>
</dbReference>
<dbReference type="Pfam" id="PF03265">
    <property type="entry name" value="DNase_II"/>
    <property type="match status" value="2"/>
</dbReference>
<comment type="caution">
    <text evidence="10">Lacks conserved residue(s) required for the propagation of feature annotation.</text>
</comment>